<comment type="caution">
    <text evidence="2">The sequence shown here is derived from an EMBL/GenBank/DDBJ whole genome shotgun (WGS) entry which is preliminary data.</text>
</comment>
<sequence length="147" mass="16798">MTIHPDSVNKYRELGLPAGHLDFGCNPEFNKYEPPSSKYDYDVALVGNGGKDWKSDRKDSVQILLRPLVERSYNLAIWGKRWDRFNEELMGFKLPKHMLKGELPYEETNKVYNSAKIIIGLQNDQTMLTSRTFEVLGSGGFLLTVPT</sequence>
<evidence type="ECO:0000313" key="2">
    <source>
        <dbReference type="EMBL" id="MBB6218022.1"/>
    </source>
</evidence>
<accession>A0A841L4I4</accession>
<evidence type="ECO:0000313" key="3">
    <source>
        <dbReference type="Proteomes" id="UP000579281"/>
    </source>
</evidence>
<dbReference type="EMBL" id="JACHEN010000031">
    <property type="protein sequence ID" value="MBB6218022.1"/>
    <property type="molecule type" value="Genomic_DNA"/>
</dbReference>
<evidence type="ECO:0000259" key="1">
    <source>
        <dbReference type="Pfam" id="PF13524"/>
    </source>
</evidence>
<proteinExistence type="predicted"/>
<dbReference type="Proteomes" id="UP000579281">
    <property type="component" value="Unassembled WGS sequence"/>
</dbReference>
<reference evidence="2 3" key="1">
    <citation type="submission" date="2020-08" db="EMBL/GenBank/DDBJ databases">
        <title>Genomic Encyclopedia of Type Strains, Phase IV (KMG-IV): sequencing the most valuable type-strain genomes for metagenomic binning, comparative biology and taxonomic classification.</title>
        <authorList>
            <person name="Goeker M."/>
        </authorList>
    </citation>
    <scope>NUCLEOTIDE SEQUENCE [LARGE SCALE GENOMIC DNA]</scope>
    <source>
        <strain evidence="2 3">DSM 103526</strain>
    </source>
</reference>
<organism evidence="2 3">
    <name type="scientific">Anaerosolibacter carboniphilus</name>
    <dbReference type="NCBI Taxonomy" id="1417629"/>
    <lineage>
        <taxon>Bacteria</taxon>
        <taxon>Bacillati</taxon>
        <taxon>Bacillota</taxon>
        <taxon>Clostridia</taxon>
        <taxon>Peptostreptococcales</taxon>
        <taxon>Thermotaleaceae</taxon>
        <taxon>Anaerosolibacter</taxon>
    </lineage>
</organism>
<feature type="domain" description="Spore protein YkvP/CgeB glycosyl transferase-like" evidence="1">
    <location>
        <begin position="62"/>
        <end position="146"/>
    </location>
</feature>
<protein>
    <submittedName>
        <fullName evidence="2">Spore maturation protein CgeB</fullName>
    </submittedName>
</protein>
<keyword evidence="3" id="KW-1185">Reference proteome</keyword>
<name>A0A841L4I4_9FIRM</name>
<dbReference type="AlphaFoldDB" id="A0A841L4I4"/>
<dbReference type="Pfam" id="PF13524">
    <property type="entry name" value="Glyco_trans_1_2"/>
    <property type="match status" value="1"/>
</dbReference>
<dbReference type="InterPro" id="IPR055259">
    <property type="entry name" value="YkvP/CgeB_Glyco_trans-like"/>
</dbReference>
<gene>
    <name evidence="2" type="ORF">HNQ80_004159</name>
</gene>
<dbReference type="RefSeq" id="WP_184312519.1">
    <property type="nucleotide sequence ID" value="NZ_JACHEN010000031.1"/>
</dbReference>